<feature type="transmembrane region" description="Helical" evidence="4">
    <location>
        <begin position="54"/>
        <end position="72"/>
    </location>
</feature>
<dbReference type="Pfam" id="PF03403">
    <property type="entry name" value="PAF-AH_p_II"/>
    <property type="match status" value="1"/>
</dbReference>
<protein>
    <submittedName>
        <fullName evidence="5">Alpha/beta hydrolase family protein</fullName>
    </submittedName>
</protein>
<dbReference type="PANTHER" id="PTHR10272:SF0">
    <property type="entry name" value="PLATELET-ACTIVATING FACTOR ACETYLHYDROLASE"/>
    <property type="match status" value="1"/>
</dbReference>
<name>A0ABV5KTD2_9BACL</name>
<sequence>MRLWEIALLASNLALAVLLIIGGHSKVMRNLALTAVGLGSGTLLVHLALEGYRFQLFAGYLAVGLLLAAWGASRKQGTKGRRVLVKLVASCSLLLLLLSGAAAQLIPVFKLPELPGPYAVGTRIIHAVDESREDLLASKKGTKRELVIQVWYPAEKAAGGKPIPLIPGGRQQLQAFADRLNLSEVTLDYLRYVASRSSEAAAVSREEPNYPLLILNHGYGTTRLLHVEQAEALASRGYIVAAIDHTYGNMATLFPDGRVAEYRIDSEQFDASAEYRNQIGRQWASDILFTIDYMERLNAGKGENRNFAGVIDTKRVGVFGHSFGGATSYLASGDDRIKAAIDMDGTLVDFEGREAVDKPFMWLSTSSTYAMYEKVLRFNDESGGKLDGFGGTPEQYEAMLKLAKAELAHIHQLMERKGEMLIIEGAEHYNFTDAPRLSPLLPKTGMTGSLKAARSAQLIDDVVADFFDRQLKGKQSGSDLFRTYPELQDVKKKFLSESTK</sequence>
<keyword evidence="3" id="KW-0443">Lipid metabolism</keyword>
<dbReference type="Proteomes" id="UP001589747">
    <property type="component" value="Unassembled WGS sequence"/>
</dbReference>
<dbReference type="EMBL" id="JBHMDO010000033">
    <property type="protein sequence ID" value="MFB9328479.1"/>
    <property type="molecule type" value="Genomic_DNA"/>
</dbReference>
<feature type="transmembrane region" description="Helical" evidence="4">
    <location>
        <begin position="6"/>
        <end position="23"/>
    </location>
</feature>
<dbReference type="Gene3D" id="3.40.50.1820">
    <property type="entry name" value="alpha/beta hydrolase"/>
    <property type="match status" value="1"/>
</dbReference>
<accession>A0ABV5KTD2</accession>
<keyword evidence="4" id="KW-1133">Transmembrane helix</keyword>
<reference evidence="5 6" key="1">
    <citation type="submission" date="2024-09" db="EMBL/GenBank/DDBJ databases">
        <authorList>
            <person name="Sun Q."/>
            <person name="Mori K."/>
        </authorList>
    </citation>
    <scope>NUCLEOTIDE SEQUENCE [LARGE SCALE GENOMIC DNA]</scope>
    <source>
        <strain evidence="5 6">TISTR 2452</strain>
    </source>
</reference>
<keyword evidence="1 5" id="KW-0378">Hydrolase</keyword>
<feature type="transmembrane region" description="Helical" evidence="4">
    <location>
        <begin position="30"/>
        <end position="48"/>
    </location>
</feature>
<evidence type="ECO:0000256" key="1">
    <source>
        <dbReference type="ARBA" id="ARBA00022801"/>
    </source>
</evidence>
<dbReference type="InterPro" id="IPR029058">
    <property type="entry name" value="AB_hydrolase_fold"/>
</dbReference>
<keyword evidence="6" id="KW-1185">Reference proteome</keyword>
<comment type="caution">
    <text evidence="5">The sequence shown here is derived from an EMBL/GenBank/DDBJ whole genome shotgun (WGS) entry which is preliminary data.</text>
</comment>
<evidence type="ECO:0000256" key="4">
    <source>
        <dbReference type="SAM" id="Phobius"/>
    </source>
</evidence>
<dbReference type="GO" id="GO:0016787">
    <property type="term" value="F:hydrolase activity"/>
    <property type="evidence" value="ECO:0007669"/>
    <property type="project" value="UniProtKB-KW"/>
</dbReference>
<evidence type="ECO:0000256" key="3">
    <source>
        <dbReference type="ARBA" id="ARBA00023098"/>
    </source>
</evidence>
<keyword evidence="4" id="KW-0472">Membrane</keyword>
<evidence type="ECO:0000313" key="6">
    <source>
        <dbReference type="Proteomes" id="UP001589747"/>
    </source>
</evidence>
<keyword evidence="4" id="KW-0812">Transmembrane</keyword>
<proteinExistence type="predicted"/>
<feature type="transmembrane region" description="Helical" evidence="4">
    <location>
        <begin position="84"/>
        <end position="106"/>
    </location>
</feature>
<dbReference type="PANTHER" id="PTHR10272">
    <property type="entry name" value="PLATELET-ACTIVATING FACTOR ACETYLHYDROLASE"/>
    <property type="match status" value="1"/>
</dbReference>
<evidence type="ECO:0000313" key="5">
    <source>
        <dbReference type="EMBL" id="MFB9328479.1"/>
    </source>
</evidence>
<dbReference type="RefSeq" id="WP_377497811.1">
    <property type="nucleotide sequence ID" value="NZ_JBHMDO010000033.1"/>
</dbReference>
<keyword evidence="2" id="KW-0442">Lipid degradation</keyword>
<evidence type="ECO:0000256" key="2">
    <source>
        <dbReference type="ARBA" id="ARBA00022963"/>
    </source>
</evidence>
<dbReference type="SUPFAM" id="SSF53474">
    <property type="entry name" value="alpha/beta-Hydrolases"/>
    <property type="match status" value="1"/>
</dbReference>
<gene>
    <name evidence="5" type="ORF">ACFFSY_21310</name>
</gene>
<organism evidence="5 6">
    <name type="scientific">Paenibacillus aurantiacus</name>
    <dbReference type="NCBI Taxonomy" id="1936118"/>
    <lineage>
        <taxon>Bacteria</taxon>
        <taxon>Bacillati</taxon>
        <taxon>Bacillota</taxon>
        <taxon>Bacilli</taxon>
        <taxon>Bacillales</taxon>
        <taxon>Paenibacillaceae</taxon>
        <taxon>Paenibacillus</taxon>
    </lineage>
</organism>